<keyword evidence="1" id="KW-0472">Membrane</keyword>
<evidence type="ECO:0000256" key="1">
    <source>
        <dbReference type="SAM" id="Phobius"/>
    </source>
</evidence>
<organism evidence="2">
    <name type="scientific">freshwater metagenome</name>
    <dbReference type="NCBI Taxonomy" id="449393"/>
    <lineage>
        <taxon>unclassified sequences</taxon>
        <taxon>metagenomes</taxon>
        <taxon>ecological metagenomes</taxon>
    </lineage>
</organism>
<dbReference type="EMBL" id="JNSL01000065">
    <property type="protein sequence ID" value="KGA17257.1"/>
    <property type="molecule type" value="Genomic_DNA"/>
</dbReference>
<keyword evidence="1" id="KW-0812">Transmembrane</keyword>
<keyword evidence="1" id="KW-1133">Transmembrane helix</keyword>
<sequence length="146" mass="16291">MNLTAQFSISKLEIERLQRVKFPIRLSILIAFLFLARVLAMRSAGFSTGPSLCLFRNVTGLPCPFCGSTRSVGHILQGEFSAALYSNPLGYLGLAFIILLLLSPLTVKKTSNYLAKKWWLLTQRNQILITVGLIVLAWVLNLPRLI</sequence>
<reference evidence="2" key="1">
    <citation type="submission" date="2014-06" db="EMBL/GenBank/DDBJ databases">
        <title>Key roles for freshwater Actinobacteria revealed by deep metagenomic sequencing.</title>
        <authorList>
            <person name="Ghai R."/>
            <person name="Mizuno C.M."/>
            <person name="Picazo A."/>
            <person name="Camacho A."/>
            <person name="Rodriguez-Valera F."/>
        </authorList>
    </citation>
    <scope>NUCLEOTIDE SEQUENCE</scope>
</reference>
<feature type="transmembrane region" description="Helical" evidence="1">
    <location>
        <begin position="22"/>
        <end position="40"/>
    </location>
</feature>
<evidence type="ECO:0008006" key="3">
    <source>
        <dbReference type="Google" id="ProtNLM"/>
    </source>
</evidence>
<feature type="transmembrane region" description="Helical" evidence="1">
    <location>
        <begin position="89"/>
        <end position="107"/>
    </location>
</feature>
<comment type="caution">
    <text evidence="2">The sequence shown here is derived from an EMBL/GenBank/DDBJ whole genome shotgun (WGS) entry which is preliminary data.</text>
</comment>
<protein>
    <recommendedName>
        <fullName evidence="3">DUF2752 domain-containing protein</fullName>
    </recommendedName>
</protein>
<name>A0A094Q1J2_9ZZZZ</name>
<dbReference type="AlphaFoldDB" id="A0A094Q1J2"/>
<accession>A0A094Q1J2</accession>
<proteinExistence type="predicted"/>
<dbReference type="Pfam" id="PF10825">
    <property type="entry name" value="DUF2752"/>
    <property type="match status" value="1"/>
</dbReference>
<dbReference type="InterPro" id="IPR021215">
    <property type="entry name" value="DUF2752"/>
</dbReference>
<feature type="transmembrane region" description="Helical" evidence="1">
    <location>
        <begin position="127"/>
        <end position="145"/>
    </location>
</feature>
<evidence type="ECO:0000313" key="2">
    <source>
        <dbReference type="EMBL" id="KGA17257.1"/>
    </source>
</evidence>
<gene>
    <name evidence="2" type="ORF">GM51_10835</name>
</gene>